<organism evidence="2 3">
    <name type="scientific">Parascaris univalens</name>
    <name type="common">Nematode worm</name>
    <dbReference type="NCBI Taxonomy" id="6257"/>
    <lineage>
        <taxon>Eukaryota</taxon>
        <taxon>Metazoa</taxon>
        <taxon>Ecdysozoa</taxon>
        <taxon>Nematoda</taxon>
        <taxon>Chromadorea</taxon>
        <taxon>Rhabditida</taxon>
        <taxon>Spirurina</taxon>
        <taxon>Ascaridomorpha</taxon>
        <taxon>Ascaridoidea</taxon>
        <taxon>Ascarididae</taxon>
        <taxon>Parascaris</taxon>
    </lineage>
</organism>
<proteinExistence type="predicted"/>
<feature type="compositionally biased region" description="Basic and acidic residues" evidence="1">
    <location>
        <begin position="373"/>
        <end position="382"/>
    </location>
</feature>
<feature type="region of interest" description="Disordered" evidence="1">
    <location>
        <begin position="348"/>
        <end position="429"/>
    </location>
</feature>
<dbReference type="InterPro" id="IPR019374">
    <property type="entry name" value="Ribosomal_mS22"/>
</dbReference>
<feature type="compositionally biased region" description="Basic and acidic residues" evidence="1">
    <location>
        <begin position="417"/>
        <end position="429"/>
    </location>
</feature>
<reference evidence="3" key="1">
    <citation type="submission" date="2022-11" db="UniProtKB">
        <authorList>
            <consortium name="WormBaseParasite"/>
        </authorList>
    </citation>
    <scope>IDENTIFICATION</scope>
</reference>
<dbReference type="GO" id="GO:0005763">
    <property type="term" value="C:mitochondrial small ribosomal subunit"/>
    <property type="evidence" value="ECO:0007669"/>
    <property type="project" value="TreeGrafter"/>
</dbReference>
<evidence type="ECO:0000313" key="3">
    <source>
        <dbReference type="WBParaSite" id="PgR034_g104_t01"/>
    </source>
</evidence>
<feature type="compositionally biased region" description="Polar residues" evidence="1">
    <location>
        <begin position="351"/>
        <end position="364"/>
    </location>
</feature>
<accession>A0A915BCZ5</accession>
<name>A0A915BCZ5_PARUN</name>
<evidence type="ECO:0000256" key="1">
    <source>
        <dbReference type="SAM" id="MobiDB-lite"/>
    </source>
</evidence>
<dbReference type="Proteomes" id="UP000887569">
    <property type="component" value="Unplaced"/>
</dbReference>
<keyword evidence="2" id="KW-1185">Reference proteome</keyword>
<sequence length="429" mass="49987">IEAGLLIEITFKVIMLRRIVFICRRSTMRFSDDPRLRSHRSFSAWIDVKSNLTESASEDLDVEKTFTNAEVQRLLGELTGLDLEGKIFAPRRTQRQERSHYALMTDHMYAETLERMKDEGRHFLQFVPVKEPRADTFTVLANDEEIAGFDESKFVFTDVTFDATDQDRTVVVREPDGVLRTATPEEHDRMNRVYYEQPNRPVFEPPLFTYPHLQNALDRNEHEFVLDWACYFYEPDDPAFVKLCRTVFDRTVAEKKFSLLHSTRHFGAFVFYLVLNGNIPPLLNHFGAQGSITDAAKLIRLQKVVHRSWRMAIASEDDDHKIVKDYIKQNLRYKAELKDLIALLEGKRRTSSAPSPDIQRSSRSSRPENAVLMDEKTIRSEEGPLGDLARTYTVRVARSSYDRQESQRLRRTRSRRSSREENTDNDGRK</sequence>
<dbReference type="WBParaSite" id="PgR034_g104_t01">
    <property type="protein sequence ID" value="PgR034_g104_t01"/>
    <property type="gene ID" value="PgR034_g104"/>
</dbReference>
<dbReference type="GO" id="GO:0003735">
    <property type="term" value="F:structural constituent of ribosome"/>
    <property type="evidence" value="ECO:0007669"/>
    <property type="project" value="TreeGrafter"/>
</dbReference>
<evidence type="ECO:0000313" key="2">
    <source>
        <dbReference type="Proteomes" id="UP000887569"/>
    </source>
</evidence>
<dbReference type="PANTHER" id="PTHR13071">
    <property type="entry name" value="MITOCHONDRIAL 28S RIBOSOMAL PROTEIN S22"/>
    <property type="match status" value="1"/>
</dbReference>
<protein>
    <submittedName>
        <fullName evidence="3">28S ribosomal protein S22, mitochondrial</fullName>
    </submittedName>
</protein>
<dbReference type="PANTHER" id="PTHR13071:SF4">
    <property type="entry name" value="SMALL RIBOSOMAL SUBUNIT PROTEIN MS22"/>
    <property type="match status" value="1"/>
</dbReference>
<dbReference type="Pfam" id="PF10245">
    <property type="entry name" value="MRP-S22"/>
    <property type="match status" value="1"/>
</dbReference>
<dbReference type="AlphaFoldDB" id="A0A915BCZ5"/>